<dbReference type="EMBL" id="SMOL01000695">
    <property type="protein sequence ID" value="KAB2603071.1"/>
    <property type="molecule type" value="Genomic_DNA"/>
</dbReference>
<evidence type="ECO:0000313" key="1">
    <source>
        <dbReference type="EMBL" id="KAB2603071.1"/>
    </source>
</evidence>
<organism evidence="1 2">
    <name type="scientific">Pyrus ussuriensis x Pyrus communis</name>
    <dbReference type="NCBI Taxonomy" id="2448454"/>
    <lineage>
        <taxon>Eukaryota</taxon>
        <taxon>Viridiplantae</taxon>
        <taxon>Streptophyta</taxon>
        <taxon>Embryophyta</taxon>
        <taxon>Tracheophyta</taxon>
        <taxon>Spermatophyta</taxon>
        <taxon>Magnoliopsida</taxon>
        <taxon>eudicotyledons</taxon>
        <taxon>Gunneridae</taxon>
        <taxon>Pentapetalae</taxon>
        <taxon>rosids</taxon>
        <taxon>fabids</taxon>
        <taxon>Rosales</taxon>
        <taxon>Rosaceae</taxon>
        <taxon>Amygdaloideae</taxon>
        <taxon>Maleae</taxon>
        <taxon>Pyrus</taxon>
    </lineage>
</organism>
<reference evidence="1 2" key="3">
    <citation type="submission" date="2019-11" db="EMBL/GenBank/DDBJ databases">
        <title>A de novo genome assembly of a pear dwarfing rootstock.</title>
        <authorList>
            <person name="Wang F."/>
            <person name="Wang J."/>
            <person name="Li S."/>
            <person name="Zhang Y."/>
            <person name="Fang M."/>
            <person name="Ma L."/>
            <person name="Zhao Y."/>
            <person name="Jiang S."/>
        </authorList>
    </citation>
    <scope>NUCLEOTIDE SEQUENCE [LARGE SCALE GENOMIC DNA]</scope>
    <source>
        <strain evidence="1">S2</strain>
        <tissue evidence="1">Leaf</tissue>
    </source>
</reference>
<protein>
    <submittedName>
        <fullName evidence="1">Uncharacterized protein</fullName>
    </submittedName>
</protein>
<dbReference type="Proteomes" id="UP000327157">
    <property type="component" value="Chromosome 10"/>
</dbReference>
<comment type="caution">
    <text evidence="1">The sequence shown here is derived from an EMBL/GenBank/DDBJ whole genome shotgun (WGS) entry which is preliminary data.</text>
</comment>
<reference evidence="2" key="2">
    <citation type="submission" date="2019-10" db="EMBL/GenBank/DDBJ databases">
        <title>A de novo genome assembly of a pear dwarfing rootstock.</title>
        <authorList>
            <person name="Wang F."/>
            <person name="Wang J."/>
            <person name="Li S."/>
            <person name="Zhang Y."/>
            <person name="Fang M."/>
            <person name="Ma L."/>
            <person name="Zhao Y."/>
            <person name="Jiang S."/>
        </authorList>
    </citation>
    <scope>NUCLEOTIDE SEQUENCE [LARGE SCALE GENOMIC DNA]</scope>
</reference>
<gene>
    <name evidence="1" type="ORF">D8674_004076</name>
</gene>
<name>A0A5N5FN21_9ROSA</name>
<reference evidence="1 2" key="1">
    <citation type="submission" date="2019-09" db="EMBL/GenBank/DDBJ databases">
        <authorList>
            <person name="Ou C."/>
        </authorList>
    </citation>
    <scope>NUCLEOTIDE SEQUENCE [LARGE SCALE GENOMIC DNA]</scope>
    <source>
        <strain evidence="1">S2</strain>
        <tissue evidence="1">Leaf</tissue>
    </source>
</reference>
<accession>A0A5N5FN21</accession>
<dbReference type="AlphaFoldDB" id="A0A5N5FN21"/>
<sequence>MWRVVKTSQAQGQIYDQDLSIALLSGAGRSTELKIGERFASSVKVLWRWKFFILPVVGEVKSEGEKGEIDVSHDDSLHTKTVEFEQESKNLGRNQTS</sequence>
<keyword evidence="2" id="KW-1185">Reference proteome</keyword>
<evidence type="ECO:0000313" key="2">
    <source>
        <dbReference type="Proteomes" id="UP000327157"/>
    </source>
</evidence>
<proteinExistence type="predicted"/>